<dbReference type="AlphaFoldDB" id="A0A9D2AAI1"/>
<accession>A0A9D2AAI1</accession>
<dbReference type="Gene3D" id="1.20.1600.10">
    <property type="entry name" value="Outer membrane efflux proteins (OEP)"/>
    <property type="match status" value="1"/>
</dbReference>
<evidence type="ECO:0000313" key="2">
    <source>
        <dbReference type="Proteomes" id="UP000824202"/>
    </source>
</evidence>
<gene>
    <name evidence="1" type="ORF">H9863_00675</name>
</gene>
<comment type="caution">
    <text evidence="1">The sequence shown here is derived from an EMBL/GenBank/DDBJ whole genome shotgun (WGS) entry which is preliminary data.</text>
</comment>
<proteinExistence type="predicted"/>
<organism evidence="1 2">
    <name type="scientific">Candidatus Odoribacter faecigallinarum</name>
    <dbReference type="NCBI Taxonomy" id="2838706"/>
    <lineage>
        <taxon>Bacteria</taxon>
        <taxon>Pseudomonadati</taxon>
        <taxon>Bacteroidota</taxon>
        <taxon>Bacteroidia</taxon>
        <taxon>Bacteroidales</taxon>
        <taxon>Odoribacteraceae</taxon>
        <taxon>Odoribacter</taxon>
    </lineage>
</organism>
<evidence type="ECO:0000313" key="1">
    <source>
        <dbReference type="EMBL" id="HIX02618.1"/>
    </source>
</evidence>
<dbReference type="SUPFAM" id="SSF56954">
    <property type="entry name" value="Outer membrane efflux proteins (OEP)"/>
    <property type="match status" value="1"/>
</dbReference>
<dbReference type="Proteomes" id="UP000824202">
    <property type="component" value="Unassembled WGS sequence"/>
</dbReference>
<reference evidence="1" key="2">
    <citation type="submission" date="2021-04" db="EMBL/GenBank/DDBJ databases">
        <authorList>
            <person name="Gilroy R."/>
        </authorList>
    </citation>
    <scope>NUCLEOTIDE SEQUENCE</scope>
    <source>
        <strain evidence="1">23274</strain>
    </source>
</reference>
<protein>
    <submittedName>
        <fullName evidence="1">TolC family protein</fullName>
    </submittedName>
</protein>
<feature type="non-terminal residue" evidence="1">
    <location>
        <position position="1"/>
    </location>
</feature>
<name>A0A9D2AAI1_9BACT</name>
<sequence>HTYEINLEKYRNGNLTGMELQQYQNQLTTAKQEYTNAIIDYKLELLNLKIQTLWDFETNQSYLPVDLLK</sequence>
<reference evidence="1" key="1">
    <citation type="journal article" date="2021" name="PeerJ">
        <title>Extensive microbial diversity within the chicken gut microbiome revealed by metagenomics and culture.</title>
        <authorList>
            <person name="Gilroy R."/>
            <person name="Ravi A."/>
            <person name="Getino M."/>
            <person name="Pursley I."/>
            <person name="Horton D.L."/>
            <person name="Alikhan N.F."/>
            <person name="Baker D."/>
            <person name="Gharbi K."/>
            <person name="Hall N."/>
            <person name="Watson M."/>
            <person name="Adriaenssens E.M."/>
            <person name="Foster-Nyarko E."/>
            <person name="Jarju S."/>
            <person name="Secka A."/>
            <person name="Antonio M."/>
            <person name="Oren A."/>
            <person name="Chaudhuri R.R."/>
            <person name="La Ragione R."/>
            <person name="Hildebrand F."/>
            <person name="Pallen M.J."/>
        </authorList>
    </citation>
    <scope>NUCLEOTIDE SEQUENCE</scope>
    <source>
        <strain evidence="1">23274</strain>
    </source>
</reference>
<dbReference type="EMBL" id="DXFT01000014">
    <property type="protein sequence ID" value="HIX02618.1"/>
    <property type="molecule type" value="Genomic_DNA"/>
</dbReference>